<feature type="domain" description="Ferritin/DPS" evidence="3">
    <location>
        <begin position="2"/>
        <end position="144"/>
    </location>
</feature>
<gene>
    <name evidence="4" type="ORF">ABGF40_04435</name>
</gene>
<dbReference type="InterPro" id="IPR009078">
    <property type="entry name" value="Ferritin-like_SF"/>
</dbReference>
<dbReference type="RefSeq" id="WP_408126567.1">
    <property type="nucleotide sequence ID" value="NZ_JBFNFH010000008.1"/>
</dbReference>
<keyword evidence="5" id="KW-1185">Reference proteome</keyword>
<organism evidence="4 5">
    <name type="scientific">Helcococcus bovis</name>
    <dbReference type="NCBI Taxonomy" id="3153252"/>
    <lineage>
        <taxon>Bacteria</taxon>
        <taxon>Bacillati</taxon>
        <taxon>Bacillota</taxon>
        <taxon>Tissierellia</taxon>
        <taxon>Tissierellales</taxon>
        <taxon>Peptoniphilaceae</taxon>
        <taxon>Helcococcus</taxon>
    </lineage>
</organism>
<dbReference type="PIRSF" id="PIRSF005900">
    <property type="entry name" value="Dps"/>
    <property type="match status" value="1"/>
</dbReference>
<evidence type="ECO:0000256" key="1">
    <source>
        <dbReference type="ARBA" id="ARBA00009497"/>
    </source>
</evidence>
<reference evidence="4 5" key="1">
    <citation type="journal article" date="2024" name="Front. Microbiol.">
        <title>Pangenomic and biochemical analyses of Helcococcus ovis reveal widespread tetracycline resistance and a novel bacterial species, Helcococcus bovis.</title>
        <authorList>
            <person name="Cunha F."/>
            <person name="Zhai Y."/>
            <person name="Casaro S."/>
            <person name="Jones K.L."/>
            <person name="Hernandez M."/>
            <person name="Bisinotto R.S."/>
            <person name="Kariyawasam S."/>
            <person name="Brown M.B."/>
            <person name="Phillips A."/>
            <person name="Jeong K.C."/>
            <person name="Galvao K.N."/>
        </authorList>
    </citation>
    <scope>NUCLEOTIDE SEQUENCE [LARGE SCALE GENOMIC DNA]</scope>
    <source>
        <strain evidence="4 5">KG197</strain>
    </source>
</reference>
<dbReference type="PRINTS" id="PR01346">
    <property type="entry name" value="HELNAPAPROT"/>
</dbReference>
<dbReference type="InterPro" id="IPR008331">
    <property type="entry name" value="Ferritin_DPS_dom"/>
</dbReference>
<dbReference type="Gene3D" id="1.20.1260.10">
    <property type="match status" value="1"/>
</dbReference>
<evidence type="ECO:0000256" key="2">
    <source>
        <dbReference type="RuleBase" id="RU003875"/>
    </source>
</evidence>
<dbReference type="PANTHER" id="PTHR42932">
    <property type="entry name" value="GENERAL STRESS PROTEIN 20U"/>
    <property type="match status" value="1"/>
</dbReference>
<evidence type="ECO:0000259" key="3">
    <source>
        <dbReference type="Pfam" id="PF00210"/>
    </source>
</evidence>
<dbReference type="Pfam" id="PF00210">
    <property type="entry name" value="Ferritin"/>
    <property type="match status" value="1"/>
</dbReference>
<dbReference type="InterPro" id="IPR002177">
    <property type="entry name" value="DPS_DNA-bd"/>
</dbReference>
<dbReference type="EMBL" id="JBFNFH010000008">
    <property type="protein sequence ID" value="MFM1524914.1"/>
    <property type="molecule type" value="Genomic_DNA"/>
</dbReference>
<comment type="similarity">
    <text evidence="1 2">Belongs to the Dps family.</text>
</comment>
<sequence length="144" mass="16988">MKKLNTYLANLAFGNVKLHNLHWNLEGSQFKQVHEYLEVLYDEGFEYIDEVAELLKMQGTTPLSSMKEYVEETTLEDLEQRSFTDREAIELALEYVKEMNKFALEVRESADEEGNFYVANMMEDHSTAYLKHEWFLSSMLKNLK</sequence>
<dbReference type="InterPro" id="IPR023188">
    <property type="entry name" value="DPS_DNA-bd_CS"/>
</dbReference>
<dbReference type="Proteomes" id="UP001629536">
    <property type="component" value="Unassembled WGS sequence"/>
</dbReference>
<dbReference type="PANTHER" id="PTHR42932:SF1">
    <property type="entry name" value="GENERAL STRESS PROTEIN 20U"/>
    <property type="match status" value="1"/>
</dbReference>
<dbReference type="InterPro" id="IPR012347">
    <property type="entry name" value="Ferritin-like"/>
</dbReference>
<name>A0ABW9F6M2_9FIRM</name>
<evidence type="ECO:0000313" key="4">
    <source>
        <dbReference type="EMBL" id="MFM1524914.1"/>
    </source>
</evidence>
<comment type="caution">
    <text evidence="4">The sequence shown here is derived from an EMBL/GenBank/DDBJ whole genome shotgun (WGS) entry which is preliminary data.</text>
</comment>
<evidence type="ECO:0000313" key="5">
    <source>
        <dbReference type="Proteomes" id="UP001629536"/>
    </source>
</evidence>
<dbReference type="CDD" id="cd01043">
    <property type="entry name" value="DPS"/>
    <property type="match status" value="1"/>
</dbReference>
<dbReference type="PROSITE" id="PS00818">
    <property type="entry name" value="DPS_1"/>
    <property type="match status" value="1"/>
</dbReference>
<protein>
    <submittedName>
        <fullName evidence="4">DNA starvation/stationary phase protection protein</fullName>
    </submittedName>
</protein>
<proteinExistence type="inferred from homology"/>
<dbReference type="SUPFAM" id="SSF47240">
    <property type="entry name" value="Ferritin-like"/>
    <property type="match status" value="1"/>
</dbReference>
<accession>A0ABW9F6M2</accession>